<reference evidence="2 3" key="1">
    <citation type="submission" date="2024-02" db="EMBL/GenBank/DDBJ databases">
        <authorList>
            <person name="Daric V."/>
            <person name="Darras S."/>
        </authorList>
    </citation>
    <scope>NUCLEOTIDE SEQUENCE [LARGE SCALE GENOMIC DNA]</scope>
</reference>
<feature type="region of interest" description="Disordered" evidence="1">
    <location>
        <begin position="267"/>
        <end position="290"/>
    </location>
</feature>
<dbReference type="Pfam" id="PF21125">
    <property type="entry name" value="MPN_2A_DUB_like"/>
    <property type="match status" value="1"/>
</dbReference>
<organism evidence="2 3">
    <name type="scientific">Clavelina lepadiformis</name>
    <name type="common">Light-bulb sea squirt</name>
    <name type="synonym">Ascidia lepadiformis</name>
    <dbReference type="NCBI Taxonomy" id="159417"/>
    <lineage>
        <taxon>Eukaryota</taxon>
        <taxon>Metazoa</taxon>
        <taxon>Chordata</taxon>
        <taxon>Tunicata</taxon>
        <taxon>Ascidiacea</taxon>
        <taxon>Aplousobranchia</taxon>
        <taxon>Clavelinidae</taxon>
        <taxon>Clavelina</taxon>
    </lineage>
</organism>
<dbReference type="InterPro" id="IPR023238">
    <property type="entry name" value="FAM175"/>
</dbReference>
<dbReference type="Proteomes" id="UP001642483">
    <property type="component" value="Unassembled WGS sequence"/>
</dbReference>
<protein>
    <submittedName>
        <fullName evidence="2">Uncharacterized protein</fullName>
    </submittedName>
</protein>
<evidence type="ECO:0000313" key="3">
    <source>
        <dbReference type="Proteomes" id="UP001642483"/>
    </source>
</evidence>
<accession>A0ABP0H375</accession>
<dbReference type="PANTHER" id="PTHR31728:SF5">
    <property type="entry name" value="OS07G0540200 PROTEIN"/>
    <property type="match status" value="1"/>
</dbReference>
<gene>
    <name evidence="2" type="ORF">CVLEPA_LOCUS31882</name>
</gene>
<feature type="region of interest" description="Disordered" evidence="1">
    <location>
        <begin position="371"/>
        <end position="414"/>
    </location>
</feature>
<keyword evidence="3" id="KW-1185">Reference proteome</keyword>
<comment type="caution">
    <text evidence="2">The sequence shown here is derived from an EMBL/GenBank/DDBJ whole genome shotgun (WGS) entry which is preliminary data.</text>
</comment>
<proteinExistence type="predicted"/>
<dbReference type="PANTHER" id="PTHR31728">
    <property type="entry name" value="ABRAXAS FAMILY MEMBER"/>
    <property type="match status" value="1"/>
</dbReference>
<sequence>MKVKITSPCMAMLVYEAAKCQGQNEGTLCGELTTETVKNITDSDVTITTEEVLSIHTIGALPCLNELNKDETIECSNGKVYGWFKFCRRPVLRLTVHEKSVHRKLEKKLYQQDTTTETTDFSSQVVTILIHERWTENQSLYLWKFAAFVLRERWFIPCPMEIVNLKATTCGVYKPYPTIHQQQRLPQATKALSSLNASFMTNNSNCSFHMVEAVRDTGQEMVRSLEETVGKLRSVESVLESAYSEQEQLKSKLAALQGLKKPNVEESLPLNQYLSDETDTSESSDSAEYYGEEKASELLDDLHQKDGHYIPDDPCSSVDVPRFAPMYRIPAVEHEEPADVIGMNDKILQDSQPPPPYDPFGSLVSIAKADLKKTPDVPQNPPNTPRDEAALLAEYNDELPWADRTRAGRLKTAD</sequence>
<feature type="compositionally biased region" description="Basic and acidic residues" evidence="1">
    <location>
        <begin position="401"/>
        <end position="414"/>
    </location>
</feature>
<evidence type="ECO:0000313" key="2">
    <source>
        <dbReference type="EMBL" id="CAK8698439.1"/>
    </source>
</evidence>
<evidence type="ECO:0000256" key="1">
    <source>
        <dbReference type="SAM" id="MobiDB-lite"/>
    </source>
</evidence>
<dbReference type="EMBL" id="CAWYQH010000174">
    <property type="protein sequence ID" value="CAK8698439.1"/>
    <property type="molecule type" value="Genomic_DNA"/>
</dbReference>
<name>A0ABP0H375_CLALP</name>